<dbReference type="PANTHER" id="PTHR47718:SF3">
    <property type="entry name" value="PROTEIN FAR1-RELATED SEQUENCE 5-LIKE"/>
    <property type="match status" value="1"/>
</dbReference>
<proteinExistence type="predicted"/>
<dbReference type="Proteomes" id="UP000650833">
    <property type="component" value="Unassembled WGS sequence"/>
</dbReference>
<keyword evidence="4" id="KW-1185">Reference proteome</keyword>
<dbReference type="OrthoDB" id="2277862at2759"/>
<dbReference type="Pfam" id="PF10551">
    <property type="entry name" value="MULE"/>
    <property type="match status" value="1"/>
</dbReference>
<sequence length="1042" mass="119806">MEENIEDRVFDNRILVKDFVENWAIKQGRCVSIRTSRPTKVTFNCVFGDKPRRIEKKQDTLHRKRSSMRTGCPYKMYANLKNEKWRVEVGSEDHNHEPLDELEMNALPQARRHNLKKVMHRFEVLKDTNLSSGEIASAMSTHENIVFRSDVKNQRNKLDQLGTMDSQGKNAAFIKPFILKLEENNYITCQKFNEKNELTHLFFAHSTAIEMVRNYPEVLIADATYKTSIYQFPLINAVGISSVYGSHYHNDPKFSTNRVLKTFQIALAWVQKEDGASYQWFMETLKGKIYDQANVLPSVFMSDRDASIRLASRNVFPSAYKMLCSWHIIQKNVAERCKLRFSNSKKYDDFQSLVYEIQLSSNEIQMEDCVIKAKNYANVYCKSQRDAADVVNYLDSILEEQEHRVCAYINKQPHLGTYTSGKVESQHAALKMKMMGIFTMETAFTTINDTIRKQFADLKAAVGKDKTHVPSYVRDTPQLFHLRTKLYHFALDIIKSEINKYFDEQAGKVPVTSCTGWFTNVTEVQETFNLSDDLEFERCLTNVMYKTEALIKNAETYSDRRPLKMAYFQIDVNLNLKVSICKKKKAHAYRGPMLIEIIEEANIKKRKAPIKVMTVASNSSTSCIIEADNLIINPVAYEAAPSVIPMQSLVPNSNKEALVLAQEIAGTLPSFVQRFVKTYTEVKKDGHCGYRALRVSLGWNERSWRDSKRMLLEHWLKNQKYFLEIIGSEPNDTAKFDQITKGLQNLTIPCKKDCYMTLPYAGYLIADYYKRPFVVYSTNSHTYLPRCDPSSNASENTPIFLVLQSFADEKDNHFFHLSMKENAPIPPLTPDDKHHRPSNLTEDWMLLLGSQLNAYKSSLAKGKYKYVGPTAGIRSSKRIQLKADSPENDGYRCQNFPIERLAERVSKILDKAFQDAIDLQLKEFTTVTLQYRSKVGNEGVFSLRAYGASFVDQLLPGYYGSYGQELILQEIAKVSNKRLHEYETSVYFEEFNIPYPQFQVAIWSPGAALIILMEDQVCTTVAEGLKIMKETQEVGKYLHPCI</sequence>
<name>A0A8H7QTT8_9FUNG</name>
<accession>A0A8H7QTT8</accession>
<reference evidence="3" key="1">
    <citation type="submission" date="2020-12" db="EMBL/GenBank/DDBJ databases">
        <title>Metabolic potential, ecology and presence of endohyphal bacteria is reflected in genomic diversity of Mucoromycotina.</title>
        <authorList>
            <person name="Muszewska A."/>
            <person name="Okrasinska A."/>
            <person name="Steczkiewicz K."/>
            <person name="Drgas O."/>
            <person name="Orlowska M."/>
            <person name="Perlinska-Lenart U."/>
            <person name="Aleksandrzak-Piekarczyk T."/>
            <person name="Szatraj K."/>
            <person name="Zielenkiewicz U."/>
            <person name="Pilsyk S."/>
            <person name="Malc E."/>
            <person name="Mieczkowski P."/>
            <person name="Kruszewska J.S."/>
            <person name="Biernat P."/>
            <person name="Pawlowska J."/>
        </authorList>
    </citation>
    <scope>NUCLEOTIDE SEQUENCE</scope>
    <source>
        <strain evidence="3">CBS 226.32</strain>
    </source>
</reference>
<dbReference type="Pfam" id="PF14474">
    <property type="entry name" value="RTC4"/>
    <property type="match status" value="1"/>
</dbReference>
<dbReference type="EMBL" id="JAEPRC010000400">
    <property type="protein sequence ID" value="KAG2198160.1"/>
    <property type="molecule type" value="Genomic_DNA"/>
</dbReference>
<feature type="domain" description="MULE transposase" evidence="1">
    <location>
        <begin position="256"/>
        <end position="331"/>
    </location>
</feature>
<evidence type="ECO:0000259" key="2">
    <source>
        <dbReference type="Pfam" id="PF14474"/>
    </source>
</evidence>
<evidence type="ECO:0000259" key="1">
    <source>
        <dbReference type="Pfam" id="PF10551"/>
    </source>
</evidence>
<gene>
    <name evidence="3" type="ORF">INT46_000597</name>
</gene>
<dbReference type="PANTHER" id="PTHR47718">
    <property type="entry name" value="OS01G0519700 PROTEIN"/>
    <property type="match status" value="1"/>
</dbReference>
<dbReference type="GO" id="GO:0000981">
    <property type="term" value="F:DNA-binding transcription factor activity, RNA polymerase II-specific"/>
    <property type="evidence" value="ECO:0007669"/>
    <property type="project" value="InterPro"/>
</dbReference>
<dbReference type="Pfam" id="PF08731">
    <property type="entry name" value="AFT"/>
    <property type="match status" value="1"/>
</dbReference>
<feature type="domain" description="Restriction of telomere capping protein 4 C-terminal" evidence="2">
    <location>
        <begin position="951"/>
        <end position="1040"/>
    </location>
</feature>
<organism evidence="3 4">
    <name type="scientific">Mucor plumbeus</name>
    <dbReference type="NCBI Taxonomy" id="97098"/>
    <lineage>
        <taxon>Eukaryota</taxon>
        <taxon>Fungi</taxon>
        <taxon>Fungi incertae sedis</taxon>
        <taxon>Mucoromycota</taxon>
        <taxon>Mucoromycotina</taxon>
        <taxon>Mucoromycetes</taxon>
        <taxon>Mucorales</taxon>
        <taxon>Mucorineae</taxon>
        <taxon>Mucoraceae</taxon>
        <taxon>Mucor</taxon>
    </lineage>
</organism>
<dbReference type="InterPro" id="IPR014842">
    <property type="entry name" value="AFT"/>
</dbReference>
<dbReference type="CDD" id="cd22744">
    <property type="entry name" value="OTU"/>
    <property type="match status" value="1"/>
</dbReference>
<dbReference type="GO" id="GO:0010106">
    <property type="term" value="P:cellular response to iron ion starvation"/>
    <property type="evidence" value="ECO:0007669"/>
    <property type="project" value="InterPro"/>
</dbReference>
<evidence type="ECO:0000313" key="4">
    <source>
        <dbReference type="Proteomes" id="UP000650833"/>
    </source>
</evidence>
<dbReference type="InterPro" id="IPR028094">
    <property type="entry name" value="RTC4_C"/>
</dbReference>
<evidence type="ECO:0000313" key="3">
    <source>
        <dbReference type="EMBL" id="KAG2198160.1"/>
    </source>
</evidence>
<comment type="caution">
    <text evidence="3">The sequence shown here is derived from an EMBL/GenBank/DDBJ whole genome shotgun (WGS) entry which is preliminary data.</text>
</comment>
<dbReference type="GO" id="GO:0045944">
    <property type="term" value="P:positive regulation of transcription by RNA polymerase II"/>
    <property type="evidence" value="ECO:0007669"/>
    <property type="project" value="InterPro"/>
</dbReference>
<protein>
    <submittedName>
        <fullName evidence="3">Uncharacterized protein</fullName>
    </submittedName>
</protein>
<dbReference type="InterPro" id="IPR018289">
    <property type="entry name" value="MULE_transposase_dom"/>
</dbReference>
<dbReference type="AlphaFoldDB" id="A0A8H7QTT8"/>